<sequence length="97" mass="10855">MLENHKLVDPSLVSVLILPNSSYCGISLNDIKIPEKCTLMGLLREGQIIPVKDNPTIYPEDYILAIAIHPMMVPALKVTLKKTRPCYYSLNDCLLEA</sequence>
<name>A0A8J6XIW3_9CYAN</name>
<dbReference type="AlphaFoldDB" id="A0A8J6XIW3"/>
<dbReference type="Pfam" id="PF02080">
    <property type="entry name" value="TrkA_C"/>
    <property type="match status" value="1"/>
</dbReference>
<organism evidence="2 3">
    <name type="scientific">Iningainema tapete BLCC-T55</name>
    <dbReference type="NCBI Taxonomy" id="2748662"/>
    <lineage>
        <taxon>Bacteria</taxon>
        <taxon>Bacillati</taxon>
        <taxon>Cyanobacteriota</taxon>
        <taxon>Cyanophyceae</taxon>
        <taxon>Nostocales</taxon>
        <taxon>Scytonemataceae</taxon>
        <taxon>Iningainema tapete</taxon>
    </lineage>
</organism>
<dbReference type="RefSeq" id="WP_190836752.1">
    <property type="nucleotide sequence ID" value="NZ_CAWPPI010000116.1"/>
</dbReference>
<reference evidence="2" key="1">
    <citation type="submission" date="2020-09" db="EMBL/GenBank/DDBJ databases">
        <title>Iningainema tapete sp. nov. (Scytonemataceae, Cyanobacteria) from greenhouses in central Florida (USA) produces two types of nodularin with biosynthetic potential for microcystin-LR and anabaenopeptins.</title>
        <authorList>
            <person name="Berthold D.E."/>
            <person name="Lefler F.W."/>
            <person name="Huang I.-S."/>
            <person name="Abdulla H."/>
            <person name="Zimba P.V."/>
            <person name="Laughinghouse H.D. IV."/>
        </authorList>
    </citation>
    <scope>NUCLEOTIDE SEQUENCE</scope>
    <source>
        <strain evidence="2">BLCCT55</strain>
    </source>
</reference>
<dbReference type="GO" id="GO:0008324">
    <property type="term" value="F:monoatomic cation transmembrane transporter activity"/>
    <property type="evidence" value="ECO:0007669"/>
    <property type="project" value="InterPro"/>
</dbReference>
<dbReference type="EMBL" id="JACXAE010000116">
    <property type="protein sequence ID" value="MBD2777680.1"/>
    <property type="molecule type" value="Genomic_DNA"/>
</dbReference>
<dbReference type="SUPFAM" id="SSF116726">
    <property type="entry name" value="TrkA C-terminal domain-like"/>
    <property type="match status" value="1"/>
</dbReference>
<dbReference type="GO" id="GO:0006813">
    <property type="term" value="P:potassium ion transport"/>
    <property type="evidence" value="ECO:0007669"/>
    <property type="project" value="InterPro"/>
</dbReference>
<dbReference type="Proteomes" id="UP000629098">
    <property type="component" value="Unassembled WGS sequence"/>
</dbReference>
<proteinExistence type="predicted"/>
<dbReference type="PROSITE" id="PS51202">
    <property type="entry name" value="RCK_C"/>
    <property type="match status" value="1"/>
</dbReference>
<evidence type="ECO:0000313" key="3">
    <source>
        <dbReference type="Proteomes" id="UP000629098"/>
    </source>
</evidence>
<evidence type="ECO:0000313" key="2">
    <source>
        <dbReference type="EMBL" id="MBD2777680.1"/>
    </source>
</evidence>
<dbReference type="InterPro" id="IPR036721">
    <property type="entry name" value="RCK_C_sf"/>
</dbReference>
<dbReference type="InterPro" id="IPR006037">
    <property type="entry name" value="RCK_C"/>
</dbReference>
<protein>
    <submittedName>
        <fullName evidence="2">TrkA C-terminal domain-containing protein</fullName>
    </submittedName>
</protein>
<accession>A0A8J6XIW3</accession>
<keyword evidence="3" id="KW-1185">Reference proteome</keyword>
<comment type="caution">
    <text evidence="2">The sequence shown here is derived from an EMBL/GenBank/DDBJ whole genome shotgun (WGS) entry which is preliminary data.</text>
</comment>
<evidence type="ECO:0000259" key="1">
    <source>
        <dbReference type="PROSITE" id="PS51202"/>
    </source>
</evidence>
<gene>
    <name evidence="2" type="ORF">ICL16_37975</name>
</gene>
<dbReference type="Gene3D" id="3.30.70.1450">
    <property type="entry name" value="Regulator of K+ conductance, C-terminal domain"/>
    <property type="match status" value="1"/>
</dbReference>
<feature type="domain" description="RCK C-terminal" evidence="1">
    <location>
        <begin position="1"/>
        <end position="82"/>
    </location>
</feature>